<feature type="region of interest" description="Disordered" evidence="1">
    <location>
        <begin position="377"/>
        <end position="414"/>
    </location>
</feature>
<feature type="compositionally biased region" description="Polar residues" evidence="1">
    <location>
        <begin position="164"/>
        <end position="177"/>
    </location>
</feature>
<protein>
    <recommendedName>
        <fullName evidence="2">Fe2OG dioxygenase domain-containing protein</fullName>
    </recommendedName>
</protein>
<feature type="compositionally biased region" description="Acidic residues" evidence="1">
    <location>
        <begin position="379"/>
        <end position="389"/>
    </location>
</feature>
<evidence type="ECO:0000259" key="2">
    <source>
        <dbReference type="PROSITE" id="PS51471"/>
    </source>
</evidence>
<dbReference type="eggNOG" id="ENOG502SP8E">
    <property type="taxonomic scope" value="Eukaryota"/>
</dbReference>
<proteinExistence type="predicted"/>
<dbReference type="AlphaFoldDB" id="K0RSY8"/>
<organism evidence="3 4">
    <name type="scientific">Thalassiosira oceanica</name>
    <name type="common">Marine diatom</name>
    <dbReference type="NCBI Taxonomy" id="159749"/>
    <lineage>
        <taxon>Eukaryota</taxon>
        <taxon>Sar</taxon>
        <taxon>Stramenopiles</taxon>
        <taxon>Ochrophyta</taxon>
        <taxon>Bacillariophyta</taxon>
        <taxon>Coscinodiscophyceae</taxon>
        <taxon>Thalassiosirophycidae</taxon>
        <taxon>Thalassiosirales</taxon>
        <taxon>Thalassiosiraceae</taxon>
        <taxon>Thalassiosira</taxon>
    </lineage>
</organism>
<evidence type="ECO:0000313" key="4">
    <source>
        <dbReference type="Proteomes" id="UP000266841"/>
    </source>
</evidence>
<accession>K0RSY8</accession>
<dbReference type="EMBL" id="AGNL01044468">
    <property type="protein sequence ID" value="EJK49747.1"/>
    <property type="molecule type" value="Genomic_DNA"/>
</dbReference>
<keyword evidence="4" id="KW-1185">Reference proteome</keyword>
<comment type="caution">
    <text evidence="3">The sequence shown here is derived from an EMBL/GenBank/DDBJ whole genome shotgun (WGS) entry which is preliminary data.</text>
</comment>
<dbReference type="Proteomes" id="UP000266841">
    <property type="component" value="Unassembled WGS sequence"/>
</dbReference>
<name>K0RSY8_THAOC</name>
<dbReference type="OrthoDB" id="69177at2759"/>
<gene>
    <name evidence="3" type="ORF">THAOC_31344</name>
</gene>
<dbReference type="InterPro" id="IPR005123">
    <property type="entry name" value="Oxoglu/Fe-dep_dioxygenase_dom"/>
</dbReference>
<evidence type="ECO:0000313" key="3">
    <source>
        <dbReference type="EMBL" id="EJK49747.1"/>
    </source>
</evidence>
<reference evidence="3 4" key="1">
    <citation type="journal article" date="2012" name="Genome Biol.">
        <title>Genome and low-iron response of an oceanic diatom adapted to chronic iron limitation.</title>
        <authorList>
            <person name="Lommer M."/>
            <person name="Specht M."/>
            <person name="Roy A.S."/>
            <person name="Kraemer L."/>
            <person name="Andreson R."/>
            <person name="Gutowska M.A."/>
            <person name="Wolf J."/>
            <person name="Bergner S.V."/>
            <person name="Schilhabel M.B."/>
            <person name="Klostermeier U.C."/>
            <person name="Beiko R.G."/>
            <person name="Rosenstiel P."/>
            <person name="Hippler M."/>
            <person name="Laroche J."/>
        </authorList>
    </citation>
    <scope>NUCLEOTIDE SEQUENCE [LARGE SCALE GENOMIC DNA]</scope>
    <source>
        <strain evidence="3 4">CCMP1005</strain>
    </source>
</reference>
<feature type="region of interest" description="Disordered" evidence="1">
    <location>
        <begin position="1"/>
        <end position="52"/>
    </location>
</feature>
<feature type="domain" description="Fe2OG dioxygenase" evidence="2">
    <location>
        <begin position="420"/>
        <end position="511"/>
    </location>
</feature>
<sequence length="517" mass="57204">MSEHRETLRPSSAFGGESVSSKTDGPSVTPDKASSDEADATRSGPGKVAATNHEHIYALREIIKPSVNVRRGEEQEVNECAPSPIHHSPRIITSRVVRSSCGVYKKLEENTTGTVLCEQRSDDETIFGNRLDSFDSSESRAPLAIAAVPFSSVRKQLECPEVTSTHGCDRLTSQSPDGKQKNKKRRRALRLMTQLSNLIPLKHLENRPVKSRFRRRKPSAQQVMVITDDAIDWSRSSRLLDGLEKSSKPRIIVRESRTSPDSFDENEQIVVQNVTEDPSIGSLIYSEEVVMNNSLPPVNEIVTVSRSLGIYICESGLNESDCNKIISVSEICADMRGGWSSYTYAKQTLGCRHNGLLAFAAARPVMTACSTIRAHLPEVGDESSDDHEDDTAKRNGEEGGDAEGENVNEKDDSAKELVLDIREPHVVKYDLSRTERQKLELHTDKSTWTFLIALSEGRGTDYSGGGTFFQALNSTVHLQRGQMLIFRGKLRHAGVRISWGCRYLLVGFLVPAKNPAP</sequence>
<evidence type="ECO:0000256" key="1">
    <source>
        <dbReference type="SAM" id="MobiDB-lite"/>
    </source>
</evidence>
<dbReference type="Gene3D" id="2.60.120.620">
    <property type="entry name" value="q2cbj1_9rhob like domain"/>
    <property type="match status" value="1"/>
</dbReference>
<feature type="region of interest" description="Disordered" evidence="1">
    <location>
        <begin position="164"/>
        <end position="186"/>
    </location>
</feature>
<dbReference type="PROSITE" id="PS51471">
    <property type="entry name" value="FE2OG_OXY"/>
    <property type="match status" value="1"/>
</dbReference>